<sequence length="439" mass="50385">MKRYLYLAAIVVWTMIPASCDNYLDIEPEGKVIPKTLEENRALLTKAYSGYPKHRSKLQFRTDEVILDEFSNDAPYFRDIYIWKDVNPDPQTGQYPWVQFYNTVFYTNHIINEGVLTMKDSAEKDQLLGEAYALRAYSFFDLVNLYGKPYNKETSANDPGVPLALEIDLEQVFKPASVQEVYAQVLSDLENAKELINVELQETGKNYRFSISAVNALEARVYLYMNDWENAVSAVNRSLNYNDQLLNMNTAAGLPNEYTSPESVLALEDVYEASVNNAAFISNELIALFDQENDLRFSLYFVQSGGNYKSNKGGDQKYKCSIRTAELYLLKAEALFHLGNINEAKETLLSLLENRYDPAYINTLQAGIEAMNNTDFEAMLQQERARELALEGHRWFDLRRSNQKEIVHSFDGETYILAENDPRYTLLYPEDAKLNNPEL</sequence>
<dbReference type="SUPFAM" id="SSF48452">
    <property type="entry name" value="TPR-like"/>
    <property type="match status" value="1"/>
</dbReference>
<feature type="domain" description="RagB/SusD" evidence="6">
    <location>
        <begin position="302"/>
        <end position="416"/>
    </location>
</feature>
<comment type="similarity">
    <text evidence="2">Belongs to the SusD family.</text>
</comment>
<dbReference type="Pfam" id="PF14322">
    <property type="entry name" value="SusD-like_3"/>
    <property type="match status" value="1"/>
</dbReference>
<gene>
    <name evidence="8" type="ORF">MQE36_15790</name>
</gene>
<evidence type="ECO:0000313" key="8">
    <source>
        <dbReference type="EMBL" id="UNY98528.1"/>
    </source>
</evidence>
<evidence type="ECO:0000259" key="6">
    <source>
        <dbReference type="Pfam" id="PF07980"/>
    </source>
</evidence>
<protein>
    <submittedName>
        <fullName evidence="8">RagB/SusD family nutrient uptake outer membrane protein</fullName>
    </submittedName>
</protein>
<evidence type="ECO:0000256" key="3">
    <source>
        <dbReference type="ARBA" id="ARBA00022729"/>
    </source>
</evidence>
<keyword evidence="5" id="KW-0998">Cell outer membrane</keyword>
<evidence type="ECO:0000313" key="9">
    <source>
        <dbReference type="Proteomes" id="UP000829476"/>
    </source>
</evidence>
<evidence type="ECO:0000256" key="1">
    <source>
        <dbReference type="ARBA" id="ARBA00004442"/>
    </source>
</evidence>
<organism evidence="8 9">
    <name type="scientific">Zhouia spongiae</name>
    <dbReference type="NCBI Taxonomy" id="2202721"/>
    <lineage>
        <taxon>Bacteria</taxon>
        <taxon>Pseudomonadati</taxon>
        <taxon>Bacteroidota</taxon>
        <taxon>Flavobacteriia</taxon>
        <taxon>Flavobacteriales</taxon>
        <taxon>Flavobacteriaceae</taxon>
        <taxon>Zhouia</taxon>
    </lineage>
</organism>
<dbReference type="CDD" id="cd08977">
    <property type="entry name" value="SusD"/>
    <property type="match status" value="1"/>
</dbReference>
<evidence type="ECO:0000256" key="2">
    <source>
        <dbReference type="ARBA" id="ARBA00006275"/>
    </source>
</evidence>
<name>A0ABY3YLF5_9FLAO</name>
<evidence type="ECO:0000259" key="7">
    <source>
        <dbReference type="Pfam" id="PF14322"/>
    </source>
</evidence>
<dbReference type="Gene3D" id="1.25.40.390">
    <property type="match status" value="1"/>
</dbReference>
<dbReference type="EMBL" id="CP094326">
    <property type="protein sequence ID" value="UNY98528.1"/>
    <property type="molecule type" value="Genomic_DNA"/>
</dbReference>
<keyword evidence="9" id="KW-1185">Reference proteome</keyword>
<comment type="subcellular location">
    <subcellularLocation>
        <location evidence="1">Cell outer membrane</location>
    </subcellularLocation>
</comment>
<dbReference type="RefSeq" id="WP_242936934.1">
    <property type="nucleotide sequence ID" value="NZ_CP094326.1"/>
</dbReference>
<dbReference type="InterPro" id="IPR033985">
    <property type="entry name" value="SusD-like_N"/>
</dbReference>
<dbReference type="Proteomes" id="UP000829476">
    <property type="component" value="Chromosome"/>
</dbReference>
<dbReference type="InterPro" id="IPR012944">
    <property type="entry name" value="SusD_RagB_dom"/>
</dbReference>
<evidence type="ECO:0000256" key="4">
    <source>
        <dbReference type="ARBA" id="ARBA00023136"/>
    </source>
</evidence>
<evidence type="ECO:0000256" key="5">
    <source>
        <dbReference type="ARBA" id="ARBA00023237"/>
    </source>
</evidence>
<keyword evidence="3" id="KW-0732">Signal</keyword>
<dbReference type="InterPro" id="IPR011990">
    <property type="entry name" value="TPR-like_helical_dom_sf"/>
</dbReference>
<reference evidence="8 9" key="1">
    <citation type="journal article" date="2018" name="Int. J. Syst. Evol. Microbiol.">
        <title>Zhouia spongiae sp. nov., isolated from a marine sponge.</title>
        <authorList>
            <person name="Zhuang L."/>
            <person name="Lin B."/>
            <person name="Qin F."/>
            <person name="Luo L."/>
        </authorList>
    </citation>
    <scope>NUCLEOTIDE SEQUENCE [LARGE SCALE GENOMIC DNA]</scope>
    <source>
        <strain evidence="8 9">HN-Y44</strain>
    </source>
</reference>
<proteinExistence type="inferred from homology"/>
<dbReference type="Pfam" id="PF07980">
    <property type="entry name" value="SusD_RagB"/>
    <property type="match status" value="1"/>
</dbReference>
<accession>A0ABY3YLF5</accession>
<feature type="domain" description="SusD-like N-terminal" evidence="7">
    <location>
        <begin position="23"/>
        <end position="223"/>
    </location>
</feature>
<keyword evidence="4" id="KW-0472">Membrane</keyword>